<dbReference type="GO" id="GO:0004721">
    <property type="term" value="F:phosphoprotein phosphatase activity"/>
    <property type="evidence" value="ECO:0007669"/>
    <property type="project" value="UniProtKB-ARBA"/>
</dbReference>
<dbReference type="Pfam" id="PF06602">
    <property type="entry name" value="Myotub-related"/>
    <property type="match status" value="1"/>
</dbReference>
<dbReference type="InterPro" id="IPR000306">
    <property type="entry name" value="Znf_FYVE"/>
</dbReference>
<evidence type="ECO:0000256" key="13">
    <source>
        <dbReference type="SAM" id="MobiDB-lite"/>
    </source>
</evidence>
<dbReference type="GO" id="GO:0010506">
    <property type="term" value="P:regulation of autophagy"/>
    <property type="evidence" value="ECO:0007669"/>
    <property type="project" value="TreeGrafter"/>
</dbReference>
<sequence length="1362" mass="150333">MDMNSKPASPHDRSNPSIQTPEKLDVDCLQVPPLQRSNPLAQLPSFPTLTGEYPILISKTADGSAMVTNFRFYACEQRSFINIPLMMVAELIVIEAAKRLRIGCKDGATYSCTFATNEDLTACTNLLKEKTGLPANKKTLFAYRFYEVAMRRKELKSGLTKLEEEHIQLCEPVDLKFAYSFDKEVVRLGFDTNKEKIWRMSHANENFEFCPTYPKLHILPATVDDDKLKVSLDFRAMKRFPSVVWRDRRTGMVLIRSSQPLSSFLGVSYFTNQSDVFLIEEIVNACNKDWKLIEEHSKSVRALPDTRVNDSHGQEKGQEFSAHKGDGAQGSLVSDDPAGANDHGASNGNCYYDDGFKPKKLAIVDCRSLAGVWGNSFKGGGTEDEVVYKCNIVHLDLANIHTVRDSFNKLRALCHAYVEGTFYKNLTGCMWLTYISALLRGANIVVELMHVMKRPVLVHCSDGWDRTSQIVSLSELMMDPYYRTLEGFQVLVEREWLHFGHKFGERGGHDPSCSDTSQMSPIFLQFLDCVHQLTLQYPAEFQFNEAYLVKLLQNSQSCLFGNFLYNCQKERENCSQKTASVWSLLKPERSQFVNLLYRPADNKVLTAKVSEHEIVLWKSVYMAGLSPMLHFSQTDFGHELAHLGGGEDTSNPSTDGLPRSKSADDMSKISVDSGRRNSDPSITQSQELISVSPAGTHSLHDDSLLLHPKQHQGEPAHLLQSQSPTVQLKECVGDGSRVVSSTSSSIERSSSQHSCCSTDSLDKLQIECATISPSLDVVQLYPDKMYVNGHSCDAELSSEPVSIKKIGPSLLSEDSGAHSLDALSSAVFCQENGLPLASSEQTVCCDSHMISNDSQVLSERTPLSAFNDSPCTGIASCNGGWSKICDKLVDNFASRTNSSLKYDSFCGSATSACNSELILLMSERSALSADIGLTQNAKSETCCLTNGTVHSQRNGDDREHSMNSEELCHITAALKAQVSRKLHETSGHLNGHYTDGGRMCKQVMKAGIEEPNCYNNIMLPKKLLNCPQRVDMDSSRSSINSVSTDTLNGDLDAGNDILSPPLPSFSKPLEVNTHDDKLTVAVPVKTALHSSSVLKVNGYPSEDMEISGSNLVSRRARAASGASRDLSVSPCACRRQLSDAGRLLYSNGSELISRRILGATVATSTTDISDSHVAQLRQPSISQHIDVDGLTLFCDERQDLLAQVIAEKDRKIEDLRFKLNYFIEMSRGFMSHQQQPQPALLDDLVNDSDGGELVSLGAISNASDASWEAVEKSEAEIIMWVPDAAVTHCAGCDAEFRMLRRKHHCRNCGKVFCADCSDRLAPVPHQHLNNPERVCRRCYSHLVQLSPGASSDGRIPTLVANG</sequence>
<evidence type="ECO:0000313" key="16">
    <source>
        <dbReference type="EMBL" id="CAG5131669.1"/>
    </source>
</evidence>
<evidence type="ECO:0000259" key="14">
    <source>
        <dbReference type="PROSITE" id="PS50178"/>
    </source>
</evidence>
<dbReference type="GO" id="GO:0004438">
    <property type="term" value="F:phosphatidylinositol-3-phosphate phosphatase activity"/>
    <property type="evidence" value="ECO:0007669"/>
    <property type="project" value="TreeGrafter"/>
</dbReference>
<dbReference type="CDD" id="cd15733">
    <property type="entry name" value="FYVE_MTMR4"/>
    <property type="match status" value="1"/>
</dbReference>
<evidence type="ECO:0000256" key="2">
    <source>
        <dbReference type="ARBA" id="ARBA00007471"/>
    </source>
</evidence>
<feature type="binding site" evidence="11">
    <location>
        <begin position="375"/>
        <end position="378"/>
    </location>
    <ligand>
        <name>substrate</name>
    </ligand>
</feature>
<feature type="domain" description="Myotubularin phosphatase" evidence="15">
    <location>
        <begin position="175"/>
        <end position="621"/>
    </location>
</feature>
<evidence type="ECO:0000256" key="3">
    <source>
        <dbReference type="ARBA" id="ARBA00012903"/>
    </source>
</evidence>
<evidence type="ECO:0000256" key="9">
    <source>
        <dbReference type="ARBA" id="ARBA00032571"/>
    </source>
</evidence>
<dbReference type="SUPFAM" id="SSF52799">
    <property type="entry name" value="(Phosphotyrosine protein) phosphatases II"/>
    <property type="match status" value="1"/>
</dbReference>
<evidence type="ECO:0000256" key="6">
    <source>
        <dbReference type="ARBA" id="ARBA00022801"/>
    </source>
</evidence>
<dbReference type="GO" id="GO:0061952">
    <property type="term" value="P:midbody abscission"/>
    <property type="evidence" value="ECO:0007669"/>
    <property type="project" value="UniProtKB-ARBA"/>
</dbReference>
<dbReference type="GO" id="GO:0008270">
    <property type="term" value="F:zinc ion binding"/>
    <property type="evidence" value="ECO:0007669"/>
    <property type="project" value="UniProtKB-KW"/>
</dbReference>
<keyword evidence="4" id="KW-0479">Metal-binding</keyword>
<comment type="similarity">
    <text evidence="2">Belongs to the protein-tyrosine phosphatase family. Non-receptor class myotubularin subfamily.</text>
</comment>
<feature type="domain" description="FYVE-type" evidence="14">
    <location>
        <begin position="1283"/>
        <end position="1343"/>
    </location>
</feature>
<evidence type="ECO:0000256" key="12">
    <source>
        <dbReference type="PROSITE-ProRule" id="PRU00091"/>
    </source>
</evidence>
<dbReference type="GO" id="GO:0016020">
    <property type="term" value="C:membrane"/>
    <property type="evidence" value="ECO:0007669"/>
    <property type="project" value="UniProtKB-SubCell"/>
</dbReference>
<dbReference type="PROSITE" id="PS50178">
    <property type="entry name" value="ZF_FYVE"/>
    <property type="match status" value="1"/>
</dbReference>
<dbReference type="InterPro" id="IPR046978">
    <property type="entry name" value="MTMR4_FYVE"/>
</dbReference>
<dbReference type="PANTHER" id="PTHR10807">
    <property type="entry name" value="MYOTUBULARIN-RELATED"/>
    <property type="match status" value="1"/>
</dbReference>
<comment type="subcellular location">
    <subcellularLocation>
        <location evidence="1">Membrane</location>
    </subcellularLocation>
</comment>
<feature type="region of interest" description="Disordered" evidence="13">
    <location>
        <begin position="642"/>
        <end position="683"/>
    </location>
</feature>
<evidence type="ECO:0000256" key="11">
    <source>
        <dbReference type="PIRSR" id="PIRSR630564-2"/>
    </source>
</evidence>
<dbReference type="Gene3D" id="3.30.40.10">
    <property type="entry name" value="Zinc/RING finger domain, C3HC4 (zinc finger)"/>
    <property type="match status" value="1"/>
</dbReference>
<feature type="region of interest" description="Disordered" evidence="13">
    <location>
        <begin position="303"/>
        <end position="339"/>
    </location>
</feature>
<dbReference type="GO" id="GO:0046856">
    <property type="term" value="P:phosphatidylinositol dephosphorylation"/>
    <property type="evidence" value="ECO:0007669"/>
    <property type="project" value="UniProtKB-ARBA"/>
</dbReference>
<feature type="binding site" evidence="11">
    <location>
        <begin position="460"/>
        <end position="466"/>
    </location>
    <ligand>
        <name>substrate</name>
    </ligand>
</feature>
<feature type="compositionally biased region" description="Basic and acidic residues" evidence="13">
    <location>
        <begin position="307"/>
        <end position="326"/>
    </location>
</feature>
<accession>A0A8S3ZQC7</accession>
<dbReference type="GO" id="GO:0046474">
    <property type="term" value="P:glycerophospholipid biosynthetic process"/>
    <property type="evidence" value="ECO:0007669"/>
    <property type="project" value="UniProtKB-ARBA"/>
</dbReference>
<dbReference type="OrthoDB" id="271628at2759"/>
<dbReference type="PANTHER" id="PTHR10807:SF75">
    <property type="entry name" value="PHOSPHATIDYLINOSITOL-3-PHOSPHATE PHOSPHATASE"/>
    <property type="match status" value="1"/>
</dbReference>
<feature type="compositionally biased region" description="Basic and acidic residues" evidence="13">
    <location>
        <begin position="661"/>
        <end position="678"/>
    </location>
</feature>
<evidence type="ECO:0000313" key="17">
    <source>
        <dbReference type="Proteomes" id="UP000678393"/>
    </source>
</evidence>
<dbReference type="CDD" id="cd14507">
    <property type="entry name" value="PTP-MTM-like"/>
    <property type="match status" value="1"/>
</dbReference>
<dbReference type="GO" id="GO:0005829">
    <property type="term" value="C:cytosol"/>
    <property type="evidence" value="ECO:0007669"/>
    <property type="project" value="UniProtKB-ARBA"/>
</dbReference>
<keyword evidence="17" id="KW-1185">Reference proteome</keyword>
<dbReference type="InterPro" id="IPR013083">
    <property type="entry name" value="Znf_RING/FYVE/PHD"/>
</dbReference>
<evidence type="ECO:0000256" key="4">
    <source>
        <dbReference type="ARBA" id="ARBA00022723"/>
    </source>
</evidence>
<keyword evidence="5 12" id="KW-0863">Zinc-finger</keyword>
<dbReference type="InterPro" id="IPR017455">
    <property type="entry name" value="Znf_FYVE-rel"/>
</dbReference>
<evidence type="ECO:0000256" key="5">
    <source>
        <dbReference type="ARBA" id="ARBA00022771"/>
    </source>
</evidence>
<dbReference type="EMBL" id="CAJHNH020004780">
    <property type="protein sequence ID" value="CAG5131669.1"/>
    <property type="molecule type" value="Genomic_DNA"/>
</dbReference>
<dbReference type="InterPro" id="IPR016130">
    <property type="entry name" value="Tyr_Pase_AS"/>
</dbReference>
<dbReference type="InterPro" id="IPR011011">
    <property type="entry name" value="Znf_FYVE_PHD"/>
</dbReference>
<name>A0A8S3ZQC7_9EUPU</name>
<evidence type="ECO:0000256" key="8">
    <source>
        <dbReference type="ARBA" id="ARBA00023136"/>
    </source>
</evidence>
<keyword evidence="7" id="KW-0862">Zinc</keyword>
<dbReference type="PROSITE" id="PS51339">
    <property type="entry name" value="PPASE_MYOTUBULARIN"/>
    <property type="match status" value="1"/>
</dbReference>
<feature type="active site" description="Phosphocysteine intermediate" evidence="10">
    <location>
        <position position="460"/>
    </location>
</feature>
<dbReference type="SUPFAM" id="SSF57903">
    <property type="entry name" value="FYVE/PHD zinc finger"/>
    <property type="match status" value="1"/>
</dbReference>
<keyword evidence="8" id="KW-0472">Membrane</keyword>
<feature type="binding site" evidence="11">
    <location>
        <begin position="399"/>
        <end position="400"/>
    </location>
    <ligand>
        <name>substrate</name>
    </ligand>
</feature>
<dbReference type="Pfam" id="PF01363">
    <property type="entry name" value="FYVE"/>
    <property type="match status" value="1"/>
</dbReference>
<keyword evidence="6" id="KW-0378">Hydrolase</keyword>
<dbReference type="GO" id="GO:0052629">
    <property type="term" value="F:phosphatidylinositol-3,5-bisphosphate 3-phosphatase activity"/>
    <property type="evidence" value="ECO:0007669"/>
    <property type="project" value="UniProtKB-EC"/>
</dbReference>
<dbReference type="FunFam" id="3.30.40.10:FF:000073">
    <property type="entry name" value="myotubularin-related protein 4 isoform X2"/>
    <property type="match status" value="1"/>
</dbReference>
<evidence type="ECO:0000259" key="15">
    <source>
        <dbReference type="PROSITE" id="PS51339"/>
    </source>
</evidence>
<dbReference type="EC" id="3.1.3.95" evidence="3"/>
<dbReference type="PROSITE" id="PS00383">
    <property type="entry name" value="TYR_PHOSPHATASE_1"/>
    <property type="match status" value="1"/>
</dbReference>
<dbReference type="InterPro" id="IPR010569">
    <property type="entry name" value="Myotubularin-like_Pase_dom"/>
</dbReference>
<dbReference type="InterPro" id="IPR029021">
    <property type="entry name" value="Prot-tyrosine_phosphatase-like"/>
</dbReference>
<evidence type="ECO:0000256" key="7">
    <source>
        <dbReference type="ARBA" id="ARBA00022833"/>
    </source>
</evidence>
<evidence type="ECO:0000256" key="1">
    <source>
        <dbReference type="ARBA" id="ARBA00004370"/>
    </source>
</evidence>
<gene>
    <name evidence="16" type="ORF">CUNI_LOCUS17227</name>
</gene>
<comment type="caution">
    <text evidence="16">The sequence shown here is derived from an EMBL/GenBank/DDBJ whole genome shotgun (WGS) entry which is preliminary data.</text>
</comment>
<dbReference type="Proteomes" id="UP000678393">
    <property type="component" value="Unassembled WGS sequence"/>
</dbReference>
<reference evidence="16" key="1">
    <citation type="submission" date="2021-04" db="EMBL/GenBank/DDBJ databases">
        <authorList>
            <consortium name="Molecular Ecology Group"/>
        </authorList>
    </citation>
    <scope>NUCLEOTIDE SEQUENCE</scope>
</reference>
<dbReference type="InterPro" id="IPR030564">
    <property type="entry name" value="Myotubularin"/>
</dbReference>
<evidence type="ECO:0000256" key="10">
    <source>
        <dbReference type="PIRSR" id="PIRSR630564-1"/>
    </source>
</evidence>
<dbReference type="SMART" id="SM00064">
    <property type="entry name" value="FYVE"/>
    <property type="match status" value="1"/>
</dbReference>
<protein>
    <recommendedName>
        <fullName evidence="3">phosphatidylinositol-3,5-bisphosphate 3-phosphatase</fullName>
        <ecNumber evidence="3">3.1.3.95</ecNumber>
    </recommendedName>
    <alternativeName>
        <fullName evidence="9">Phosphatidylinositol-3,5-bisphosphate 3-phosphatase</fullName>
    </alternativeName>
</protein>
<organism evidence="16 17">
    <name type="scientific">Candidula unifasciata</name>
    <dbReference type="NCBI Taxonomy" id="100452"/>
    <lineage>
        <taxon>Eukaryota</taxon>
        <taxon>Metazoa</taxon>
        <taxon>Spiralia</taxon>
        <taxon>Lophotrochozoa</taxon>
        <taxon>Mollusca</taxon>
        <taxon>Gastropoda</taxon>
        <taxon>Heterobranchia</taxon>
        <taxon>Euthyneura</taxon>
        <taxon>Panpulmonata</taxon>
        <taxon>Eupulmonata</taxon>
        <taxon>Stylommatophora</taxon>
        <taxon>Helicina</taxon>
        <taxon>Helicoidea</taxon>
        <taxon>Geomitridae</taxon>
        <taxon>Candidula</taxon>
    </lineage>
</organism>
<proteinExistence type="inferred from homology"/>
<dbReference type="GO" id="GO:0019903">
    <property type="term" value="F:protein phosphatase binding"/>
    <property type="evidence" value="ECO:0007669"/>
    <property type="project" value="TreeGrafter"/>
</dbReference>
<feature type="region of interest" description="Disordered" evidence="13">
    <location>
        <begin position="1"/>
        <end position="22"/>
    </location>
</feature>
<dbReference type="GO" id="GO:0060090">
    <property type="term" value="F:molecular adaptor activity"/>
    <property type="evidence" value="ECO:0007669"/>
    <property type="project" value="UniProtKB-ARBA"/>
</dbReference>